<evidence type="ECO:0000313" key="1">
    <source>
        <dbReference type="EMBL" id="ARF68131.1"/>
    </source>
</evidence>
<proteinExistence type="predicted"/>
<name>A0A1V0USM1_9BACL</name>
<protein>
    <submittedName>
        <fullName evidence="1">Uncharacterized protein</fullName>
    </submittedName>
</protein>
<organism evidence="1 2">
    <name type="scientific">Paenibacillus larvae subsp. pulvifaciens</name>
    <dbReference type="NCBI Taxonomy" id="1477"/>
    <lineage>
        <taxon>Bacteria</taxon>
        <taxon>Bacillati</taxon>
        <taxon>Bacillota</taxon>
        <taxon>Bacilli</taxon>
        <taxon>Bacillales</taxon>
        <taxon>Paenibacillaceae</taxon>
        <taxon>Paenibacillus</taxon>
    </lineage>
</organism>
<dbReference type="Proteomes" id="UP000192727">
    <property type="component" value="Chromosome"/>
</dbReference>
<reference evidence="1 2" key="1">
    <citation type="submission" date="2017-03" db="EMBL/GenBank/DDBJ databases">
        <title>Paenibacillus larvae genome sequencing.</title>
        <authorList>
            <person name="Dingman D.W."/>
        </authorList>
    </citation>
    <scope>NUCLEOTIDE SEQUENCE [LARGE SCALE GENOMIC DNA]</scope>
    <source>
        <strain evidence="1 2">SAG 10367</strain>
    </source>
</reference>
<dbReference type="EMBL" id="CP020557">
    <property type="protein sequence ID" value="ARF68131.1"/>
    <property type="molecule type" value="Genomic_DNA"/>
</dbReference>
<sequence>MVPDFLFFVFIKYHDKPNKINEIGSTLFYHLTKICSFKIKLRSFAPFRYDYLKGYFFISKRKRTSELKNGLNKAEE</sequence>
<gene>
    <name evidence="1" type="ORF">B7C51_10255</name>
</gene>
<accession>A0A1V0USM1</accession>
<dbReference type="AlphaFoldDB" id="A0A1V0USM1"/>
<evidence type="ECO:0000313" key="2">
    <source>
        <dbReference type="Proteomes" id="UP000192727"/>
    </source>
</evidence>